<evidence type="ECO:0000313" key="2">
    <source>
        <dbReference type="Proteomes" id="UP001229251"/>
    </source>
</evidence>
<dbReference type="Gene3D" id="3.30.1780.10">
    <property type="entry name" value="ornithine cyclodeaminase, domain 1"/>
    <property type="match status" value="1"/>
</dbReference>
<dbReference type="PIRSF" id="PIRSF001439">
    <property type="entry name" value="CryM"/>
    <property type="match status" value="1"/>
</dbReference>
<dbReference type="Pfam" id="PF02423">
    <property type="entry name" value="OCD_Mu_crystall"/>
    <property type="match status" value="1"/>
</dbReference>
<organism evidence="1 2">
    <name type="scientific">Facklamia hominis</name>
    <dbReference type="NCBI Taxonomy" id="178214"/>
    <lineage>
        <taxon>Bacteria</taxon>
        <taxon>Bacillati</taxon>
        <taxon>Bacillota</taxon>
        <taxon>Bacilli</taxon>
        <taxon>Lactobacillales</taxon>
        <taxon>Aerococcaceae</taxon>
        <taxon>Facklamia</taxon>
    </lineage>
</organism>
<evidence type="ECO:0000313" key="1">
    <source>
        <dbReference type="EMBL" id="MDK7186744.1"/>
    </source>
</evidence>
<dbReference type="InterPro" id="IPR003462">
    <property type="entry name" value="ODC_Mu_crystall"/>
</dbReference>
<dbReference type="GO" id="GO:0005737">
    <property type="term" value="C:cytoplasm"/>
    <property type="evidence" value="ECO:0007669"/>
    <property type="project" value="TreeGrafter"/>
</dbReference>
<dbReference type="InterPro" id="IPR036291">
    <property type="entry name" value="NAD(P)-bd_dom_sf"/>
</dbReference>
<protein>
    <submittedName>
        <fullName evidence="1">Ornithine cyclodeaminase family protein</fullName>
    </submittedName>
</protein>
<proteinExistence type="predicted"/>
<dbReference type="Gene3D" id="3.40.50.720">
    <property type="entry name" value="NAD(P)-binding Rossmann-like Domain"/>
    <property type="match status" value="1"/>
</dbReference>
<dbReference type="RefSeq" id="WP_285065382.1">
    <property type="nucleotide sequence ID" value="NZ_JASOOE010000003.1"/>
</dbReference>
<accession>A0AAJ1Q4P7</accession>
<dbReference type="EMBL" id="JASOOE010000003">
    <property type="protein sequence ID" value="MDK7186744.1"/>
    <property type="molecule type" value="Genomic_DNA"/>
</dbReference>
<gene>
    <name evidence="1" type="ORF">QP433_01995</name>
</gene>
<dbReference type="InterPro" id="IPR023401">
    <property type="entry name" value="ODC_N"/>
</dbReference>
<comment type="caution">
    <text evidence="1">The sequence shown here is derived from an EMBL/GenBank/DDBJ whole genome shotgun (WGS) entry which is preliminary data.</text>
</comment>
<dbReference type="Proteomes" id="UP001229251">
    <property type="component" value="Unassembled WGS sequence"/>
</dbReference>
<reference evidence="1" key="1">
    <citation type="submission" date="2023-05" db="EMBL/GenBank/DDBJ databases">
        <title>Cataloging the Phylogenetic Diversity of Human Bladder Bacteria.</title>
        <authorList>
            <person name="Du J."/>
        </authorList>
    </citation>
    <scope>NUCLEOTIDE SEQUENCE</scope>
    <source>
        <strain evidence="1">UMB1231</strain>
    </source>
</reference>
<dbReference type="SUPFAM" id="SSF51735">
    <property type="entry name" value="NAD(P)-binding Rossmann-fold domains"/>
    <property type="match status" value="1"/>
</dbReference>
<dbReference type="PANTHER" id="PTHR13812">
    <property type="entry name" value="KETIMINE REDUCTASE MU-CRYSTALLIN"/>
    <property type="match status" value="1"/>
</dbReference>
<sequence length="336" mass="36965">MTKTRLLDRSTIEQLISFKLANQVVDQTFQAFGHRHVKNPTKVTLDLGQNSIWPAYHGYMNAMPAYIKTDTLDIAGLKWVGGFDGKRKAAGFPYINGLILLIDPQMGTFEAILDGSLITNYRTGSQSAVSLKYLGFNKNQPFRLGLFGTGAQASTQVQALAEWFTIKELKIWDYQPHNIQDFITKHQSFINGPIQIAEDSKDACDADVIITATKSNHALFQIKDLFGDTVIIPIGSGHEIDNQIIKDADRIIVDHVAQALHRGALADAYRTSLIDEDTIDTTIGNLAAGNTQIKQLKGLTLCVPIGMGALDIALAGTIYQMACQNELGSIYEFSPF</sequence>
<dbReference type="PANTHER" id="PTHR13812:SF19">
    <property type="entry name" value="KETIMINE REDUCTASE MU-CRYSTALLIN"/>
    <property type="match status" value="1"/>
</dbReference>
<name>A0AAJ1Q4P7_9LACT</name>
<dbReference type="AlphaFoldDB" id="A0AAJ1Q4P7"/>